<evidence type="ECO:0000313" key="5">
    <source>
        <dbReference type="EMBL" id="QIL02414.1"/>
    </source>
</evidence>
<keyword evidence="1 2" id="KW-0732">Signal</keyword>
<dbReference type="KEGG" id="ssin:G7078_06165"/>
<dbReference type="GO" id="GO:0015159">
    <property type="term" value="F:polysaccharide transmembrane transporter activity"/>
    <property type="evidence" value="ECO:0007669"/>
    <property type="project" value="InterPro"/>
</dbReference>
<organism evidence="5 6">
    <name type="scientific">Sphingomonas sinipercae</name>
    <dbReference type="NCBI Taxonomy" id="2714944"/>
    <lineage>
        <taxon>Bacteria</taxon>
        <taxon>Pseudomonadati</taxon>
        <taxon>Pseudomonadota</taxon>
        <taxon>Alphaproteobacteria</taxon>
        <taxon>Sphingomonadales</taxon>
        <taxon>Sphingomonadaceae</taxon>
        <taxon>Sphingomonas</taxon>
    </lineage>
</organism>
<evidence type="ECO:0000259" key="3">
    <source>
        <dbReference type="Pfam" id="PF02563"/>
    </source>
</evidence>
<dbReference type="PANTHER" id="PTHR33619:SF3">
    <property type="entry name" value="POLYSACCHARIDE EXPORT PROTEIN GFCE-RELATED"/>
    <property type="match status" value="1"/>
</dbReference>
<dbReference type="EMBL" id="CP049871">
    <property type="protein sequence ID" value="QIL02414.1"/>
    <property type="molecule type" value="Genomic_DNA"/>
</dbReference>
<name>A0A6G7ZN53_9SPHN</name>
<keyword evidence="6" id="KW-1185">Reference proteome</keyword>
<dbReference type="Pfam" id="PF10531">
    <property type="entry name" value="SLBB"/>
    <property type="match status" value="1"/>
</dbReference>
<dbReference type="Proteomes" id="UP000502502">
    <property type="component" value="Chromosome"/>
</dbReference>
<dbReference type="PANTHER" id="PTHR33619">
    <property type="entry name" value="POLYSACCHARIDE EXPORT PROTEIN GFCE-RELATED"/>
    <property type="match status" value="1"/>
</dbReference>
<evidence type="ECO:0000256" key="1">
    <source>
        <dbReference type="ARBA" id="ARBA00022729"/>
    </source>
</evidence>
<sequence length="240" mass="25414">MSLVEVILSKAGRLLMLLLLGTAAFAASGCGDKRGGPIPYDPSSFGAPDSATLVPLEQGYKIAPMDTLSVKVFKMTDLTGDYQVDLLGNISMPLIGEVPAANKTPEELDRLLTARFGEKYLENPDVSIGIKSSARRNVTVDGAVKSAGAFPVNGPMTLMQAVALAGGLTEDANARRVAVFRQISGTRQAAAFDLVTIRRGETPDPQIYSGDIVVVDGSSVKATQKKLLNALPVFSIFRPF</sequence>
<feature type="signal peptide" evidence="2">
    <location>
        <begin position="1"/>
        <end position="26"/>
    </location>
</feature>
<evidence type="ECO:0000256" key="2">
    <source>
        <dbReference type="SAM" id="SignalP"/>
    </source>
</evidence>
<feature type="domain" description="Polysaccharide export protein N-terminal" evidence="3">
    <location>
        <begin position="57"/>
        <end position="130"/>
    </location>
</feature>
<gene>
    <name evidence="5" type="ORF">G7078_06165</name>
</gene>
<evidence type="ECO:0000259" key="4">
    <source>
        <dbReference type="Pfam" id="PF10531"/>
    </source>
</evidence>
<evidence type="ECO:0000313" key="6">
    <source>
        <dbReference type="Proteomes" id="UP000502502"/>
    </source>
</evidence>
<dbReference type="Pfam" id="PF02563">
    <property type="entry name" value="Poly_export"/>
    <property type="match status" value="1"/>
</dbReference>
<dbReference type="InterPro" id="IPR019554">
    <property type="entry name" value="Soluble_ligand-bd"/>
</dbReference>
<dbReference type="Gene3D" id="3.10.560.10">
    <property type="entry name" value="Outer membrane lipoprotein wza domain like"/>
    <property type="match status" value="1"/>
</dbReference>
<feature type="domain" description="Soluble ligand binding" evidence="4">
    <location>
        <begin position="138"/>
        <end position="185"/>
    </location>
</feature>
<accession>A0A6G7ZN53</accession>
<protein>
    <submittedName>
        <fullName evidence="5">Polysaccharide export protein</fullName>
    </submittedName>
</protein>
<reference evidence="5 6" key="1">
    <citation type="submission" date="2020-03" db="EMBL/GenBank/DDBJ databases">
        <title>Sphingomonas sp. nov., isolated from fish.</title>
        <authorList>
            <person name="Hyun D.-W."/>
            <person name="Bae J.-W."/>
        </authorList>
    </citation>
    <scope>NUCLEOTIDE SEQUENCE [LARGE SCALE GENOMIC DNA]</scope>
    <source>
        <strain evidence="5 6">HDW15C</strain>
    </source>
</reference>
<proteinExistence type="predicted"/>
<dbReference type="InterPro" id="IPR003715">
    <property type="entry name" value="Poly_export_N"/>
</dbReference>
<feature type="chain" id="PRO_5026007770" evidence="2">
    <location>
        <begin position="27"/>
        <end position="240"/>
    </location>
</feature>
<dbReference type="AlphaFoldDB" id="A0A6G7ZN53"/>
<dbReference type="Gene3D" id="3.30.1950.10">
    <property type="entry name" value="wza like domain"/>
    <property type="match status" value="1"/>
</dbReference>
<dbReference type="RefSeq" id="WP_166094084.1">
    <property type="nucleotide sequence ID" value="NZ_CP049871.1"/>
</dbReference>
<dbReference type="InterPro" id="IPR049712">
    <property type="entry name" value="Poly_export"/>
</dbReference>